<reference evidence="2" key="1">
    <citation type="submission" date="2020-10" db="EMBL/GenBank/DDBJ databases">
        <authorList>
            <person name="Gilroy R."/>
        </authorList>
    </citation>
    <scope>NUCLEOTIDE SEQUENCE</scope>
    <source>
        <strain evidence="2">6086</strain>
    </source>
</reference>
<dbReference type="Gene3D" id="2.60.120.10">
    <property type="entry name" value="Jelly Rolls"/>
    <property type="match status" value="1"/>
</dbReference>
<dbReference type="SUPFAM" id="SSF51206">
    <property type="entry name" value="cAMP-binding domain-like"/>
    <property type="match status" value="1"/>
</dbReference>
<dbReference type="InterPro" id="IPR000595">
    <property type="entry name" value="cNMP-bd_dom"/>
</dbReference>
<evidence type="ECO:0000313" key="3">
    <source>
        <dbReference type="Proteomes" id="UP000824141"/>
    </source>
</evidence>
<organism evidence="2 3">
    <name type="scientific">Candidatus Caccousia stercoris</name>
    <dbReference type="NCBI Taxonomy" id="2840723"/>
    <lineage>
        <taxon>Bacteria</taxon>
        <taxon>Bacillati</taxon>
        <taxon>Bacillota</taxon>
        <taxon>Clostridia</taxon>
        <taxon>Eubacteriales</taxon>
        <taxon>Oscillospiraceae</taxon>
        <taxon>Oscillospiraceae incertae sedis</taxon>
        <taxon>Candidatus Caccousia</taxon>
    </lineage>
</organism>
<dbReference type="Pfam" id="PF00027">
    <property type="entry name" value="cNMP_binding"/>
    <property type="match status" value="1"/>
</dbReference>
<sequence length="190" mass="21751">MEIREFLTNVYGLQGNELIAALCACAKIFTVKRGELLVREGDPVYDAFFLVSGVFRGYFLDVNGKEITDCLSYRSGTPLMTCLGFDEVSCISVMALSGGVCLSVPIAELLSLFKQYPELLELYNRFLVDSLRYHWKMKTMLYQYTAMQRYQWFCETHPGLIDLVGGKYVASFLNMTPVTLSRLRRELREQ</sequence>
<dbReference type="CDD" id="cd00038">
    <property type="entry name" value="CAP_ED"/>
    <property type="match status" value="1"/>
</dbReference>
<proteinExistence type="predicted"/>
<accession>A0A9D1FRH9</accession>
<dbReference type="InterPro" id="IPR018490">
    <property type="entry name" value="cNMP-bd_dom_sf"/>
</dbReference>
<feature type="domain" description="Cyclic nucleotide-binding" evidence="1">
    <location>
        <begin position="30"/>
        <end position="116"/>
    </location>
</feature>
<evidence type="ECO:0000313" key="2">
    <source>
        <dbReference type="EMBL" id="HIS78449.1"/>
    </source>
</evidence>
<dbReference type="EMBL" id="DVJM01000065">
    <property type="protein sequence ID" value="HIS78449.1"/>
    <property type="molecule type" value="Genomic_DNA"/>
</dbReference>
<dbReference type="AlphaFoldDB" id="A0A9D1FRH9"/>
<dbReference type="Proteomes" id="UP000824141">
    <property type="component" value="Unassembled WGS sequence"/>
</dbReference>
<comment type="caution">
    <text evidence="2">The sequence shown here is derived from an EMBL/GenBank/DDBJ whole genome shotgun (WGS) entry which is preliminary data.</text>
</comment>
<name>A0A9D1FRH9_9FIRM</name>
<protein>
    <submittedName>
        <fullName evidence="2">Crp/Fnr family transcriptional regulator</fullName>
    </submittedName>
</protein>
<reference evidence="2" key="2">
    <citation type="journal article" date="2021" name="PeerJ">
        <title>Extensive microbial diversity within the chicken gut microbiome revealed by metagenomics and culture.</title>
        <authorList>
            <person name="Gilroy R."/>
            <person name="Ravi A."/>
            <person name="Getino M."/>
            <person name="Pursley I."/>
            <person name="Horton D.L."/>
            <person name="Alikhan N.F."/>
            <person name="Baker D."/>
            <person name="Gharbi K."/>
            <person name="Hall N."/>
            <person name="Watson M."/>
            <person name="Adriaenssens E.M."/>
            <person name="Foster-Nyarko E."/>
            <person name="Jarju S."/>
            <person name="Secka A."/>
            <person name="Antonio M."/>
            <person name="Oren A."/>
            <person name="Chaudhuri R.R."/>
            <person name="La Ragione R."/>
            <person name="Hildebrand F."/>
            <person name="Pallen M.J."/>
        </authorList>
    </citation>
    <scope>NUCLEOTIDE SEQUENCE</scope>
    <source>
        <strain evidence="2">6086</strain>
    </source>
</reference>
<dbReference type="InterPro" id="IPR014710">
    <property type="entry name" value="RmlC-like_jellyroll"/>
</dbReference>
<gene>
    <name evidence="2" type="ORF">IAD03_03660</name>
</gene>
<evidence type="ECO:0000259" key="1">
    <source>
        <dbReference type="Pfam" id="PF00027"/>
    </source>
</evidence>